<accession>A0AA41R0Z4</accession>
<dbReference type="Pfam" id="PF00109">
    <property type="entry name" value="ketoacyl-synt"/>
    <property type="match status" value="1"/>
</dbReference>
<evidence type="ECO:0000313" key="6">
    <source>
        <dbReference type="Proteomes" id="UP001165427"/>
    </source>
</evidence>
<feature type="domain" description="Ketosynthase family 3 (KS3)" evidence="4">
    <location>
        <begin position="1"/>
        <end position="381"/>
    </location>
</feature>
<dbReference type="Gene3D" id="3.40.47.10">
    <property type="match status" value="1"/>
</dbReference>
<reference evidence="5" key="1">
    <citation type="submission" date="2022-04" db="EMBL/GenBank/DDBJ databases">
        <title>Desulfatitalea alkaliphila sp. nov., a novel anaerobic sulfate-reducing bacterium isolated from terrestrial mud volcano, Taman Peninsula, Russia.</title>
        <authorList>
            <person name="Khomyakova M.A."/>
            <person name="Merkel A.Y."/>
            <person name="Slobodkin A.I."/>
        </authorList>
    </citation>
    <scope>NUCLEOTIDE SEQUENCE</scope>
    <source>
        <strain evidence="5">M08but</strain>
    </source>
</reference>
<dbReference type="InterPro" id="IPR020841">
    <property type="entry name" value="PKS_Beta-ketoAc_synthase_dom"/>
</dbReference>
<keyword evidence="6" id="KW-1185">Reference proteome</keyword>
<proteinExistence type="inferred from homology"/>
<organism evidence="5 6">
    <name type="scientific">Desulfatitalea alkaliphila</name>
    <dbReference type="NCBI Taxonomy" id="2929485"/>
    <lineage>
        <taxon>Bacteria</taxon>
        <taxon>Pseudomonadati</taxon>
        <taxon>Thermodesulfobacteriota</taxon>
        <taxon>Desulfobacteria</taxon>
        <taxon>Desulfobacterales</taxon>
        <taxon>Desulfosarcinaceae</taxon>
        <taxon>Desulfatitalea</taxon>
    </lineage>
</organism>
<dbReference type="InterPro" id="IPR000794">
    <property type="entry name" value="Beta-ketoacyl_synthase"/>
</dbReference>
<dbReference type="InterPro" id="IPR014030">
    <property type="entry name" value="Ketoacyl_synth_N"/>
</dbReference>
<dbReference type="Proteomes" id="UP001165427">
    <property type="component" value="Unassembled WGS sequence"/>
</dbReference>
<protein>
    <recommendedName>
        <fullName evidence="4">Ketosynthase family 3 (KS3) domain-containing protein</fullName>
    </recommendedName>
</protein>
<dbReference type="RefSeq" id="WP_246904025.1">
    <property type="nucleotide sequence ID" value="NZ_JALJRB010000005.1"/>
</dbReference>
<comment type="similarity">
    <text evidence="1 3">Belongs to the thiolase-like superfamily. Beta-ketoacyl-ACP synthases family.</text>
</comment>
<evidence type="ECO:0000256" key="3">
    <source>
        <dbReference type="RuleBase" id="RU003694"/>
    </source>
</evidence>
<name>A0AA41R0Z4_9BACT</name>
<dbReference type="InterPro" id="IPR014031">
    <property type="entry name" value="Ketoacyl_synth_C"/>
</dbReference>
<evidence type="ECO:0000259" key="4">
    <source>
        <dbReference type="PROSITE" id="PS52004"/>
    </source>
</evidence>
<dbReference type="InterPro" id="IPR016039">
    <property type="entry name" value="Thiolase-like"/>
</dbReference>
<dbReference type="PANTHER" id="PTHR11712:SF336">
    <property type="entry name" value="3-OXOACYL-[ACYL-CARRIER-PROTEIN] SYNTHASE, MITOCHONDRIAL"/>
    <property type="match status" value="1"/>
</dbReference>
<sequence length="383" mass="41137">MKHQVYIRGKAVQCALGGDPERIMADMRQGRTRVAETPLDLIGLDYSRPYCRLPQQRVDTGQDGATYFNAILDDTIARAIADAGLRPEEVRQLPIFFGSTSIDIPIYEEDYRTQREVLSRTSSGYGNIAHEVGRRFDMRGPCYTFTTACTSSANGLLFAAGMIAQGMLARALVVGYDLYSHLGFYGFEALKLITPPPYRPFDRRRQGIIMGEGCGAVILDRQMPAPDAFACLGGANGCDTFSVTTHDPEGGRIAGVMTEALANAGVTPSRIAAVKAHATGSYHNDQTECNGLRQVFGGQMPPVTGLKPYIGHTVGACGVIELVLFSEAARNGFIPPMAGFEEPDEALGVTPLTQSLAVSGGIFLLNYFGFGGNCVSLVIGNGR</sequence>
<keyword evidence="2 3" id="KW-0808">Transferase</keyword>
<dbReference type="SUPFAM" id="SSF53901">
    <property type="entry name" value="Thiolase-like"/>
    <property type="match status" value="1"/>
</dbReference>
<evidence type="ECO:0000256" key="1">
    <source>
        <dbReference type="ARBA" id="ARBA00008467"/>
    </source>
</evidence>
<dbReference type="AlphaFoldDB" id="A0AA41R0Z4"/>
<dbReference type="EMBL" id="JALJRB010000005">
    <property type="protein sequence ID" value="MCJ8500182.1"/>
    <property type="molecule type" value="Genomic_DNA"/>
</dbReference>
<evidence type="ECO:0000313" key="5">
    <source>
        <dbReference type="EMBL" id="MCJ8500182.1"/>
    </source>
</evidence>
<evidence type="ECO:0000256" key="2">
    <source>
        <dbReference type="ARBA" id="ARBA00022679"/>
    </source>
</evidence>
<comment type="caution">
    <text evidence="5">The sequence shown here is derived from an EMBL/GenBank/DDBJ whole genome shotgun (WGS) entry which is preliminary data.</text>
</comment>
<dbReference type="PROSITE" id="PS00606">
    <property type="entry name" value="KS3_1"/>
    <property type="match status" value="1"/>
</dbReference>
<dbReference type="GO" id="GO:0004315">
    <property type="term" value="F:3-oxoacyl-[acyl-carrier-protein] synthase activity"/>
    <property type="evidence" value="ECO:0007669"/>
    <property type="project" value="InterPro"/>
</dbReference>
<dbReference type="GO" id="GO:0006633">
    <property type="term" value="P:fatty acid biosynthetic process"/>
    <property type="evidence" value="ECO:0007669"/>
    <property type="project" value="InterPro"/>
</dbReference>
<gene>
    <name evidence="5" type="ORF">MRX98_06310</name>
</gene>
<dbReference type="InterPro" id="IPR018201">
    <property type="entry name" value="Ketoacyl_synth_AS"/>
</dbReference>
<dbReference type="Pfam" id="PF02801">
    <property type="entry name" value="Ketoacyl-synt_C"/>
    <property type="match status" value="1"/>
</dbReference>
<dbReference type="PANTHER" id="PTHR11712">
    <property type="entry name" value="POLYKETIDE SYNTHASE-RELATED"/>
    <property type="match status" value="1"/>
</dbReference>
<dbReference type="PROSITE" id="PS52004">
    <property type="entry name" value="KS3_2"/>
    <property type="match status" value="1"/>
</dbReference>
<dbReference type="GO" id="GO:0005829">
    <property type="term" value="C:cytosol"/>
    <property type="evidence" value="ECO:0007669"/>
    <property type="project" value="TreeGrafter"/>
</dbReference>
<dbReference type="SMART" id="SM00825">
    <property type="entry name" value="PKS_KS"/>
    <property type="match status" value="1"/>
</dbReference>